<dbReference type="InterPro" id="IPR050963">
    <property type="entry name" value="Sirohydro_Cobaltochel/CbiX"/>
</dbReference>
<accession>A0A2A9DMA4</accession>
<evidence type="ECO:0000313" key="3">
    <source>
        <dbReference type="EMBL" id="PFG27877.1"/>
    </source>
</evidence>
<dbReference type="Gene3D" id="3.40.50.1400">
    <property type="match status" value="1"/>
</dbReference>
<evidence type="ECO:0000256" key="1">
    <source>
        <dbReference type="ARBA" id="ARBA00022723"/>
    </source>
</evidence>
<dbReference type="CDD" id="cd03416">
    <property type="entry name" value="CbiX_SirB_N"/>
    <property type="match status" value="1"/>
</dbReference>
<sequence>MTIALITLAHGSRHPGASTHAVARAAGQAAGLDADAVGAANLELARPSLSEVAADLVAAGHHRAVVVPLLFTEAYHSTWDVPAAVARAQDETGISLRIAGGLGTGPDISAVLEKQAPAGKRTVLYAVGSSHEPANAAVTGLARSLGWEVAFATRSPRLEGPAHVVPLFVTDGLLLDKARHVPGTHVAPPLGEALAQVVADRYFTEVGAWLRSSSLVLPA</sequence>
<keyword evidence="2" id="KW-0456">Lyase</keyword>
<name>A0A2A9DMA4_9CORY</name>
<protein>
    <submittedName>
        <fullName evidence="3">Sirohydrochlorin ferrochelatase</fullName>
    </submittedName>
</protein>
<proteinExistence type="predicted"/>
<dbReference type="PANTHER" id="PTHR33542">
    <property type="entry name" value="SIROHYDROCHLORIN FERROCHELATASE, CHLOROPLASTIC"/>
    <property type="match status" value="1"/>
</dbReference>
<dbReference type="OrthoDB" id="482456at2"/>
<evidence type="ECO:0000256" key="2">
    <source>
        <dbReference type="ARBA" id="ARBA00023239"/>
    </source>
</evidence>
<dbReference type="GO" id="GO:0046872">
    <property type="term" value="F:metal ion binding"/>
    <property type="evidence" value="ECO:0007669"/>
    <property type="project" value="UniProtKB-KW"/>
</dbReference>
<keyword evidence="4" id="KW-1185">Reference proteome</keyword>
<dbReference type="SUPFAM" id="SSF53800">
    <property type="entry name" value="Chelatase"/>
    <property type="match status" value="1"/>
</dbReference>
<dbReference type="EMBL" id="PDJF01000001">
    <property type="protein sequence ID" value="PFG27877.1"/>
    <property type="molecule type" value="Genomic_DNA"/>
</dbReference>
<dbReference type="RefSeq" id="WP_048381020.1">
    <property type="nucleotide sequence ID" value="NZ_LDYE01000008.1"/>
</dbReference>
<reference evidence="3 4" key="1">
    <citation type="submission" date="2017-10" db="EMBL/GenBank/DDBJ databases">
        <title>Sequencing the genomes of 1000 actinobacteria strains.</title>
        <authorList>
            <person name="Klenk H.-P."/>
        </authorList>
    </citation>
    <scope>NUCLEOTIDE SEQUENCE [LARGE SCALE GENOMIC DNA]</scope>
    <source>
        <strain evidence="3 4">DSM 20688</strain>
    </source>
</reference>
<dbReference type="STRING" id="1724.GCA_001044175_02399"/>
<organism evidence="3 4">
    <name type="scientific">Corynebacterium renale</name>
    <dbReference type="NCBI Taxonomy" id="1724"/>
    <lineage>
        <taxon>Bacteria</taxon>
        <taxon>Bacillati</taxon>
        <taxon>Actinomycetota</taxon>
        <taxon>Actinomycetes</taxon>
        <taxon>Mycobacteriales</taxon>
        <taxon>Corynebacteriaceae</taxon>
        <taxon>Corynebacterium</taxon>
    </lineage>
</organism>
<dbReference type="InterPro" id="IPR002762">
    <property type="entry name" value="CbiX-like"/>
</dbReference>
<dbReference type="PANTHER" id="PTHR33542:SF5">
    <property type="entry name" value="FERROCHELATASE CHE1"/>
    <property type="match status" value="1"/>
</dbReference>
<dbReference type="GO" id="GO:0016829">
    <property type="term" value="F:lyase activity"/>
    <property type="evidence" value="ECO:0007669"/>
    <property type="project" value="UniProtKB-KW"/>
</dbReference>
<dbReference type="Pfam" id="PF01903">
    <property type="entry name" value="CbiX"/>
    <property type="match status" value="1"/>
</dbReference>
<keyword evidence="1" id="KW-0479">Metal-binding</keyword>
<evidence type="ECO:0000313" key="4">
    <source>
        <dbReference type="Proteomes" id="UP000221653"/>
    </source>
</evidence>
<dbReference type="Proteomes" id="UP000221653">
    <property type="component" value="Unassembled WGS sequence"/>
</dbReference>
<comment type="caution">
    <text evidence="3">The sequence shown here is derived from an EMBL/GenBank/DDBJ whole genome shotgun (WGS) entry which is preliminary data.</text>
</comment>
<dbReference type="AlphaFoldDB" id="A0A2A9DMA4"/>
<gene>
    <name evidence="3" type="ORF">ATK06_0957</name>
</gene>